<dbReference type="Proteomes" id="UP000427849">
    <property type="component" value="Segment"/>
</dbReference>
<evidence type="ECO:0000313" key="24">
    <source>
        <dbReference type="Proteomes" id="UP000324027"/>
    </source>
</evidence>
<gene>
    <name evidence="9" type="primary">LSDV146</name>
    <name evidence="10" type="synonym">LD146</name>
    <name evidence="17" type="ORF">LD147</name>
    <name evidence="16" type="ORF">LSD-Kenya_146</name>
    <name evidence="20" type="ORF">LSDV-Udmurtiya/2019-143</name>
</gene>
<protein>
    <submittedName>
        <fullName evidence="9">LSDV146 phospholipase D-like protein</fullName>
    </submittedName>
    <submittedName>
        <fullName evidence="10 11">Phospholipase-D-like protein</fullName>
    </submittedName>
</protein>
<dbReference type="EMBL" id="MN995838">
    <property type="protein sequence ID" value="QIN91575.1"/>
    <property type="molecule type" value="Genomic_DNA"/>
</dbReference>
<dbReference type="SMART" id="SM00155">
    <property type="entry name" value="PLDc"/>
    <property type="match status" value="2"/>
</dbReference>
<evidence type="ECO:0000313" key="9">
    <source>
        <dbReference type="EMBL" id="AAK85107.1"/>
    </source>
</evidence>
<dbReference type="InterPro" id="IPR050874">
    <property type="entry name" value="Diverse_PLD-related"/>
</dbReference>
<organism evidence="9 23">
    <name type="scientific">Lumpy skin disease virus</name>
    <name type="common">LSDV</name>
    <dbReference type="NCBI Taxonomy" id="59509"/>
    <lineage>
        <taxon>Viruses</taxon>
        <taxon>Varidnaviria</taxon>
        <taxon>Bamfordvirae</taxon>
        <taxon>Nucleocytoviricota</taxon>
        <taxon>Pokkesviricetes</taxon>
        <taxon>Chitovirales</taxon>
        <taxon>Poxviridae</taxon>
        <taxon>Chordopoxvirinae</taxon>
        <taxon>Capripoxvirus</taxon>
        <taxon>Capripoxvirus lumpyskinpox</taxon>
    </lineage>
</organism>
<dbReference type="InterPro" id="IPR001736">
    <property type="entry name" value="PLipase_D/transphosphatidylase"/>
</dbReference>
<dbReference type="Proteomes" id="UP000500700">
    <property type="component" value="Segment"/>
</dbReference>
<reference evidence="16 24" key="8">
    <citation type="journal article" date="2019" name="Transbound. Emerg. Dis.">
        <title>Extended sequencing of vaccine and wild-type capripoxvirus isolates provides insights into genes modulating virulence and host range.</title>
        <authorList>
            <person name="Biswas S."/>
            <person name="Noyce R.S."/>
            <person name="Babiuk L.A."/>
            <person name="Lung O."/>
            <person name="Bulach D.M."/>
            <person name="Bowden T.R."/>
            <person name="Boyle D.B."/>
            <person name="Babiuk S."/>
            <person name="Evans D.H."/>
        </authorList>
    </citation>
    <scope>NUCLEOTIDE SEQUENCE [LARGE SCALE GENOMIC DNA]</scope>
    <source>
        <strain evidence="16">Kenya</strain>
    </source>
</reference>
<dbReference type="RefSeq" id="NP_150580.1">
    <property type="nucleotide sequence ID" value="NC_003027.1"/>
</dbReference>
<dbReference type="Proteomes" id="UP000502008">
    <property type="component" value="Segment"/>
</dbReference>
<dbReference type="Gene3D" id="3.30.870.10">
    <property type="entry name" value="Endonuclease Chain A"/>
    <property type="match status" value="2"/>
</dbReference>
<dbReference type="GO" id="GO:0055036">
    <property type="term" value="C:virion membrane"/>
    <property type="evidence" value="ECO:0007669"/>
    <property type="project" value="UniProtKB-SubCell"/>
</dbReference>
<keyword evidence="3" id="KW-0472">Membrane</keyword>
<dbReference type="SUPFAM" id="SSF56024">
    <property type="entry name" value="Phospholipase D/nuclease"/>
    <property type="match status" value="2"/>
</dbReference>
<dbReference type="EMBL" id="KY702007">
    <property type="protein sequence ID" value="ART89472.1"/>
    <property type="molecule type" value="Genomic_DNA"/>
</dbReference>
<reference evidence="21" key="13">
    <citation type="submission" date="2021-02" db="EMBL/GenBank/DDBJ databases">
        <title>Complete genome sequence of the capripoxvirus KSGP 0240 vaccine strain refreshed on cattle.</title>
        <authorList>
            <person name="Bamouh Z."/>
            <person name="Fellahi S."/>
            <person name="Khayi S."/>
            <person name="Hamdi J."/>
            <person name="Omari Tadlaoui K."/>
            <person name="Fassi-Fihri O."/>
            <person name="Elharrak M."/>
        </authorList>
    </citation>
    <scope>NUCLEOTIDE SEQUENCE</scope>
    <source>
        <strain evidence="21">LSD</strain>
    </source>
</reference>
<dbReference type="CDD" id="cd09106">
    <property type="entry name" value="PLDc_vPLD3_4_5_like_1"/>
    <property type="match status" value="1"/>
</dbReference>
<dbReference type="Pfam" id="PF00614">
    <property type="entry name" value="PLDc"/>
    <property type="match status" value="1"/>
</dbReference>
<reference evidence="12" key="5">
    <citation type="journal article" date="2017" name="Genome Announc.">
        <title>Complete Genome Sequence of the Lumpy Skin Disease Virus Isolated from the First Reported Case in Greece in 2015.</title>
        <authorList>
            <person name="Agianniotaki E.I."/>
            <person name="Mathijs E."/>
            <person name="Vandenbussche F."/>
            <person name="Tasioudi K.E."/>
            <person name="Haegeman A."/>
            <person name="Iliadou P."/>
            <person name="Chaintoutis S.C."/>
            <person name="Dovas C.I."/>
            <person name="Van Borm S."/>
            <person name="Chondrokouki E.D."/>
            <person name="De Clercq K."/>
        </authorList>
    </citation>
    <scope>NUCLEOTIDE SEQUENCE [LARGE SCALE GENOMIC DNA]</scope>
    <source>
        <strain evidence="12">Evros/GR/15</strain>
    </source>
</reference>
<accession>Q91ML8</accession>
<evidence type="ECO:0000256" key="7">
    <source>
        <dbReference type="ARBA" id="ARBA00037826"/>
    </source>
</evidence>
<evidence type="ECO:0000313" key="25">
    <source>
        <dbReference type="Proteomes" id="UP000427849"/>
    </source>
</evidence>
<evidence type="ECO:0000313" key="18">
    <source>
        <dbReference type="EMBL" id="QIM58565.1"/>
    </source>
</evidence>
<evidence type="ECO:0000313" key="17">
    <source>
        <dbReference type="EMBL" id="QGM12599.1"/>
    </source>
</evidence>
<evidence type="ECO:0000313" key="20">
    <source>
        <dbReference type="EMBL" id="QNN94455.1"/>
    </source>
</evidence>
<dbReference type="GO" id="GO:0044167">
    <property type="term" value="C:host cell endoplasmic reticulum membrane"/>
    <property type="evidence" value="ECO:0007669"/>
    <property type="project" value="UniProtKB-SubCell"/>
</dbReference>
<evidence type="ECO:0000313" key="15">
    <source>
        <dbReference type="EMBL" id="AZC86143.1"/>
    </source>
</evidence>
<dbReference type="Proteomes" id="UP000324027">
    <property type="component" value="Segment"/>
</dbReference>
<reference evidence="15" key="7">
    <citation type="journal article" date="2018" name="Transbound. Emerg. Dis.">
        <title>Epidemiological characterization of lumpy skin disease outbreaks in Russia in 2016.</title>
        <authorList>
            <person name="Sprygin A."/>
            <person name="Artyuchova E."/>
            <person name="Babin Y."/>
            <person name="Prutnikov P."/>
            <person name="Kostrova E."/>
            <person name="Byadovskaya O."/>
            <person name="Kononov A."/>
        </authorList>
    </citation>
    <scope>NUCLEOTIDE SEQUENCE [LARGE SCALE GENOMIC DNA]</scope>
    <source>
        <strain evidence="15">LSDV/Russia/Dagestan/2015</strain>
    </source>
</reference>
<evidence type="ECO:0000313" key="11">
    <source>
        <dbReference type="EMBL" id="AOE47721.1"/>
    </source>
</evidence>
<evidence type="ECO:0000313" key="19">
    <source>
        <dbReference type="EMBL" id="QIN91575.1"/>
    </source>
</evidence>
<evidence type="ECO:0000256" key="1">
    <source>
        <dbReference type="ARBA" id="ARBA00022870"/>
    </source>
</evidence>
<evidence type="ECO:0000313" key="26">
    <source>
        <dbReference type="Proteomes" id="UP000500700"/>
    </source>
</evidence>
<evidence type="ECO:0000313" key="23">
    <source>
        <dbReference type="Proteomes" id="UP000127252"/>
    </source>
</evidence>
<reference evidence="9 23" key="1">
    <citation type="journal article" date="2001" name="J. Virol.">
        <title>Genome of lumpy skin disease virus.</title>
        <authorList>
            <person name="Tulman E.R."/>
            <person name="Afonso C.L."/>
            <person name="Lu Z."/>
            <person name="Zsak L."/>
            <person name="Kutish G.F."/>
            <person name="Rock D.L."/>
        </authorList>
    </citation>
    <scope>NUCLEOTIDE SEQUENCE [LARGE SCALE GENOMIC DNA]</scope>
    <source>
        <strain evidence="23">Isolate Bovine/Kenya/Neethling 2490/1958) (LSDV) (Lumpy skin disease virus (isolate NI-2490)</strain>
        <strain evidence="9">Neethling 2490</strain>
    </source>
</reference>
<sequence>MKDCHEDTKLVIVETIPCDLDLLYNVSTYDFWMKLISETKESLYIASFYWSLCDEDSKKDETSNNGKMVLKELIKLTSRASLKIVVNKSNQPSEDLLLLSSYGAQVIYVDIKNIFGGVLHTKFLISDELHAYIGSANMDWRSLSQVKELGIGIYNSSCLVMDLIKIFNEYCYIGYTNVPCFWSSEYQLCYNIDNPLSLINSNYKMFIASSPPSLSKNNGTDDLYSLLSAIKNAEKFIYISVMNYIPVIYQNNKTLFWPDIDIELRRVAIDKKINIKLLVSFWDHTPLIMKGFLKSLKDINYKNINIEVRFFIIPKNQLNIPYTRVNHTKYMVTDKVAYVGTSNWSGNYFTDTCGVSLNIIDFNELAIRSKLENIFIRDWYSVYSFPISYVTTPKDNNEKVPIKQDRDFLDYKL</sequence>
<name>Q91ML8_LSDV</name>
<organismHost>
    <name type="scientific">Bos taurus</name>
    <name type="common">Bovine</name>
    <dbReference type="NCBI Taxonomy" id="9913"/>
</organismHost>
<evidence type="ECO:0000256" key="4">
    <source>
        <dbReference type="ARBA" id="ARBA00023184"/>
    </source>
</evidence>
<dbReference type="Proteomes" id="UP000316259">
    <property type="component" value="Segment"/>
</dbReference>
<reference evidence="20 27" key="10">
    <citation type="journal article" date="2020" name="Arch. Virol.">
        <title>Full-length genome characterization of a novel recombinant vaccine-like lumpy skin disease virus strain detected during the climatic winter in Russia, 2019.</title>
        <authorList>
            <person name="Sprygin A."/>
            <person name="Van Schalkwyk A."/>
            <person name="Shumilova I."/>
            <person name="Nesterov A."/>
            <person name="Kononova S."/>
            <person name="Prutnikov P."/>
            <person name="Byadovskaya O."/>
            <person name="Kononov A."/>
        </authorList>
    </citation>
    <scope>NUCLEOTIDE SEQUENCE [LARGE SCALE GENOMIC DNA]</scope>
    <source>
        <strain evidence="20">LSDV/Russia/Udmurtiya/2019</strain>
    </source>
</reference>
<evidence type="ECO:0000259" key="8">
    <source>
        <dbReference type="PROSITE" id="PS50035"/>
    </source>
</evidence>
<dbReference type="Proteomes" id="UP000316459">
    <property type="component" value="Segment"/>
</dbReference>
<dbReference type="EMBL" id="MH893760">
    <property type="protein sequence ID" value="AZC86143.1"/>
    <property type="molecule type" value="Genomic_DNA"/>
</dbReference>
<reference evidence="14" key="4">
    <citation type="submission" date="2016-09" db="EMBL/GenBank/DDBJ databases">
        <title>Complete Genome Sequence Of A Lumpy Skin Disease Virus Strain Isolated From An Outbreak In Israel In 2012.</title>
        <authorList>
            <person name="Vandenbussche F."/>
            <person name="Mathijs E."/>
            <person name="Haegeman A."/>
            <person name="Gelman B."/>
            <person name="Van Borm S."/>
            <person name="De Clercq K."/>
        </authorList>
    </citation>
    <scope>NUCLEOTIDE SEQUENCE [LARGE SCALE GENOMIC DNA]</scope>
    <source>
        <strain evidence="14">155920/2012</strain>
    </source>
</reference>
<evidence type="ECO:0000313" key="21">
    <source>
        <dbReference type="EMBL" id="QTO66071.1"/>
    </source>
</evidence>
<proteinExistence type="predicted"/>
<accession>Q77GG1</accession>
<reference evidence="13" key="6">
    <citation type="journal article" date="2017" name="Genome Announc.">
        <title>Complete Genome Sequence of Lumpy Skin Disease Virus Isolate SERBIA/Bujanovac/2016, Detected during an Outbreak in the Balkan Area.</title>
        <authorList>
            <person name="Toplak I."/>
            <person name="Petrovic T."/>
            <person name="Vidanovic D."/>
            <person name="Lazic S."/>
            <person name="Sekler M."/>
            <person name="Manic M."/>
            <person name="Petrovic M."/>
            <person name="Kuhar U."/>
        </authorList>
    </citation>
    <scope>NUCLEOTIDE SEQUENCE [LARGE SCALE GENOMIC DNA]</scope>
    <source>
        <strain evidence="13">SERBIA/Bujanovac/2016</strain>
    </source>
</reference>
<dbReference type="EMBL" id="MT130502">
    <property type="protein sequence ID" value="QIM58565.1"/>
    <property type="molecule type" value="Genomic_DNA"/>
</dbReference>
<reference evidence="18 26" key="12">
    <citation type="submission" date="2020-02" db="EMBL/GenBank/DDBJ databases">
        <authorList>
            <person name="Orynbayev M."/>
            <person name="Nissanova R."/>
            <person name="Sultankulova K."/>
            <person name="Kozhabergenov N."/>
        </authorList>
    </citation>
    <scope>NUCLEOTIDE SEQUENCE [LARGE SCALE GENOMIC DNA]</scope>
    <source>
        <strain evidence="18 26">Neethling-RIBSP vaccine</strain>
    </source>
</reference>
<dbReference type="Proteomes" id="UP000671948">
    <property type="component" value="Segment"/>
</dbReference>
<reference evidence="11" key="3">
    <citation type="submission" date="2016-08" db="EMBL/GenBank/DDBJ databases">
        <title>Complete Genome Sequence of the Capripoxvirus Strain KSGP 0240 from a Commercial Live Attenuated Vaccine.</title>
        <authorList>
            <person name="Vandenbussche F."/>
            <person name="Mathijs E."/>
            <person name="Haegeman A."/>
            <person name="Abdeldayem F."/>
            <person name="Van Borm S."/>
            <person name="De Clercq K."/>
        </authorList>
    </citation>
    <scope>NUCLEOTIDE SEQUENCE [LARGE SCALE GENOMIC DNA]</scope>
    <source>
        <strain evidence="11">KSGP 0240</strain>
    </source>
</reference>
<dbReference type="PANTHER" id="PTHR10185:SF17">
    <property type="entry name" value="GM01519P-RELATED"/>
    <property type="match status" value="1"/>
</dbReference>
<dbReference type="GeneID" id="921518"/>
<evidence type="ECO:0000256" key="6">
    <source>
        <dbReference type="ARBA" id="ARBA00037799"/>
    </source>
</evidence>
<evidence type="ECO:0000313" key="22">
    <source>
        <dbReference type="Proteomes" id="UP000126568"/>
    </source>
</evidence>
<dbReference type="EMBL" id="KX683219">
    <property type="protein sequence ID" value="AOE47721.1"/>
    <property type="molecule type" value="Genomic_DNA"/>
</dbReference>
<dbReference type="OrthoDB" id="2725at10239"/>
<dbReference type="Proteomes" id="UP000126568">
    <property type="component" value="Segment"/>
</dbReference>
<dbReference type="EMBL" id="KY829023">
    <property type="protein sequence ID" value="ARO77454.1"/>
    <property type="molecule type" value="Genomic_DNA"/>
</dbReference>
<dbReference type="EMBL" id="KX894508">
    <property type="protein sequence ID" value="ATG80333.1"/>
    <property type="molecule type" value="Genomic_DNA"/>
</dbReference>
<dbReference type="Proteomes" id="UP000316129">
    <property type="component" value="Segment"/>
</dbReference>
<evidence type="ECO:0000256" key="3">
    <source>
        <dbReference type="ARBA" id="ARBA00023136"/>
    </source>
</evidence>
<dbReference type="KEGG" id="vg:921518"/>
<keyword evidence="4" id="KW-1038">Host endoplasmic reticulum</keyword>
<dbReference type="GO" id="GO:0019031">
    <property type="term" value="C:viral envelope"/>
    <property type="evidence" value="ECO:0007669"/>
    <property type="project" value="UniProtKB-KW"/>
</dbReference>
<reference evidence="19" key="11">
    <citation type="submission" date="2020-01" db="EMBL/GenBank/DDBJ databases">
        <title>Complete genome sequences of the Lumpy Skin Disease virus Pendik isolate.</title>
        <authorList>
            <person name="Uzar S."/>
            <person name="Sarac F."/>
            <person name="Gulyaz V."/>
            <person name="Enul H."/>
        </authorList>
    </citation>
    <scope>NUCLEOTIDE SEQUENCE [LARGE SCALE GENOMIC DNA]</scope>
    <source>
        <strain evidence="19">Pendik</strain>
    </source>
</reference>
<reference evidence="10 22" key="2">
    <citation type="journal article" date="2003" name="Arch. Virol.">
        <title>Comparative sequence analysis of the South African vaccine strain and two virulent field isolates of Lumpy skin disease virus.</title>
        <authorList>
            <person name="Kara P.D."/>
            <person name="Afonso C.L."/>
            <person name="Wallace D.B."/>
            <person name="Kutish G.F."/>
            <person name="Abolnik C."/>
            <person name="Lu Z."/>
            <person name="Vreede F.T."/>
            <person name="Taljaard L.C.F."/>
            <person name="Zsak A."/>
            <person name="Viljoen G.J."/>
            <person name="Rock D.L."/>
        </authorList>
    </citation>
    <scope>NUCLEOTIDE SEQUENCE [LARGE SCALE GENOMIC DNA]</scope>
    <source>
        <strain evidence="22">(isolate Bovine/Kenya/Neethling 2490/1958) (LSDV) (Lumpy skin disease virus (isolate NI-2490)</strain>
        <strain evidence="10">Neethling Warmbaths LW</strain>
    </source>
</reference>
<dbReference type="Pfam" id="PF13918">
    <property type="entry name" value="PLDc_3"/>
    <property type="match status" value="1"/>
</dbReference>
<dbReference type="EMBL" id="MN642592">
    <property type="protein sequence ID" value="QGM12599.1"/>
    <property type="molecule type" value="Genomic_DNA"/>
</dbReference>
<evidence type="ECO:0000313" key="10">
    <source>
        <dbReference type="EMBL" id="AAN02714.1"/>
    </source>
</evidence>
<evidence type="ECO:0000313" key="27">
    <source>
        <dbReference type="Proteomes" id="UP000516244"/>
    </source>
</evidence>
<reference evidence="17 25" key="9">
    <citation type="submission" date="2019-11" db="EMBL/GenBank/DDBJ databases">
        <title>Complete Genome Sequence of the Lumpy Skin Disease Virus Isolated from the 2016 Outbreak in Kazakhstan.</title>
        <authorList>
            <person name="Mathijs E."/>
            <person name="Vandenbussche F."/>
            <person name="Saduakassova M."/>
            <person name="Kabduldanov T."/>
            <person name="Haegeman A."/>
            <person name="Aerts L."/>
            <person name="Kyzaibayev T."/>
            <person name="Sultanov A."/>
            <person name="Van Borm S."/>
            <person name="De Clercq K."/>
        </authorList>
    </citation>
    <scope>NUCLEOTIDE SEQUENCE [LARGE SCALE GENOMIC DNA]</scope>
    <source>
        <strain evidence="17 25">Kubash/KAZ/16</strain>
    </source>
</reference>
<keyword evidence="23" id="KW-1185">Reference proteome</keyword>
<dbReference type="EMBL" id="MT134042">
    <property type="protein sequence ID" value="QNN94455.1"/>
    <property type="molecule type" value="Genomic_DNA"/>
</dbReference>
<dbReference type="InterPro" id="IPR032803">
    <property type="entry name" value="PLDc_3"/>
</dbReference>
<dbReference type="PROSITE" id="PS50035">
    <property type="entry name" value="PLD"/>
    <property type="match status" value="2"/>
</dbReference>
<feature type="domain" description="PLD phosphodiesterase" evidence="8">
    <location>
        <begin position="115"/>
        <end position="142"/>
    </location>
</feature>
<feature type="domain" description="PLD phosphodiesterase" evidence="8">
    <location>
        <begin position="322"/>
        <end position="348"/>
    </location>
</feature>
<dbReference type="PANTHER" id="PTHR10185">
    <property type="entry name" value="PHOSPHOLIPASE D - RELATED"/>
    <property type="match status" value="1"/>
</dbReference>
<dbReference type="EMBL" id="AF325528">
    <property type="protein sequence ID" value="AAK85107.1"/>
    <property type="molecule type" value="Genomic_DNA"/>
</dbReference>
<dbReference type="Proteomes" id="UP000127252">
    <property type="component" value="Segment"/>
</dbReference>
<evidence type="ECO:0000313" key="13">
    <source>
        <dbReference type="EMBL" id="ART89472.1"/>
    </source>
</evidence>
<keyword evidence="2" id="KW-0946">Virion</keyword>
<accession>A0A1B3B6F1</accession>
<comment type="subcellular location">
    <subcellularLocation>
        <location evidence="6">Host endoplasmic reticulum membrane</location>
        <topology evidence="6">Lipid-anchor</topology>
        <orientation evidence="6">Cytoplasmic side</orientation>
    </subcellularLocation>
    <subcellularLocation>
        <location evidence="7">Virion membrane</location>
        <topology evidence="7">Lipid-anchor</topology>
    </subcellularLocation>
</comment>
<evidence type="ECO:0000313" key="16">
    <source>
        <dbReference type="EMBL" id="QEJ78693.1"/>
    </source>
</evidence>
<keyword evidence="1" id="KW-1043">Host membrane</keyword>
<dbReference type="Proteomes" id="UP000317895">
    <property type="component" value="Genome"/>
</dbReference>
<dbReference type="Proteomes" id="UP000320780">
    <property type="component" value="Segment"/>
</dbReference>
<dbReference type="EMBL" id="AF409137">
    <property type="protein sequence ID" value="AAN02714.1"/>
    <property type="molecule type" value="Genomic_DNA"/>
</dbReference>
<evidence type="ECO:0000313" key="14">
    <source>
        <dbReference type="EMBL" id="ATG80333.1"/>
    </source>
</evidence>
<keyword evidence="2" id="KW-0261">Viral envelope protein</keyword>
<evidence type="ECO:0000313" key="12">
    <source>
        <dbReference type="EMBL" id="ARO77454.1"/>
    </source>
</evidence>
<evidence type="ECO:0000256" key="5">
    <source>
        <dbReference type="ARBA" id="ARBA00023288"/>
    </source>
</evidence>
<dbReference type="EMBL" id="MW631933">
    <property type="protein sequence ID" value="QTO66071.1"/>
    <property type="molecule type" value="Genomic_DNA"/>
</dbReference>
<evidence type="ECO:0000256" key="2">
    <source>
        <dbReference type="ARBA" id="ARBA00022879"/>
    </source>
</evidence>
<dbReference type="CDD" id="cd09107">
    <property type="entry name" value="PLDc_vPLD3_4_5_like_2"/>
    <property type="match status" value="1"/>
</dbReference>
<keyword evidence="5" id="KW-0449">Lipoprotein</keyword>
<dbReference type="Proteomes" id="UP000516244">
    <property type="component" value="Segment"/>
</dbReference>
<dbReference type="EMBL" id="MN072619">
    <property type="protein sequence ID" value="QEJ78693.1"/>
    <property type="molecule type" value="Genomic_DNA"/>
</dbReference>
<dbReference type="GO" id="GO:0003824">
    <property type="term" value="F:catalytic activity"/>
    <property type="evidence" value="ECO:0007669"/>
    <property type="project" value="InterPro"/>
</dbReference>